<sequence>MTANAPKFVVQSNKLIESKYTLTTSEQRLILAMVSKIQKDDKDFHTYEISFKELSYLMNMDIENIHHQMKKITVRLMQRIIYIKEEKRLKITHWVSFCDHDYKNKIVYFRFDPFMKPYLLQLKSHFTIINLNRLTQFQSIYSVRIYQLLCQYKNIGWRKFRVDELREILGLKENQYKEYKDFKKWILNQAKKEFDEKNEKGKYKSDISFELETEREGRKIAVIKFIIIELDNNTDKSIVKTKPETTNQSSYEEVETAELDRKIFNEFLEHAKVHDEFIYKFYLEYGRALMVQGAYIKFLDEREQEQKKQQAEQG</sequence>
<evidence type="ECO:0000313" key="4">
    <source>
        <dbReference type="Proteomes" id="UP000316238"/>
    </source>
</evidence>
<gene>
    <name evidence="3" type="ORF">CDV28_13820</name>
</gene>
<comment type="caution">
    <text evidence="3">The sequence shown here is derived from an EMBL/GenBank/DDBJ whole genome shotgun (WGS) entry which is preliminary data.</text>
</comment>
<evidence type="ECO:0000259" key="2">
    <source>
        <dbReference type="Pfam" id="PF01051"/>
    </source>
</evidence>
<name>A0A521FZF3_9BACT</name>
<dbReference type="InterPro" id="IPR000525">
    <property type="entry name" value="Initiator_Rep_WH1"/>
</dbReference>
<dbReference type="Pfam" id="PF01051">
    <property type="entry name" value="Rep3_N"/>
    <property type="match status" value="1"/>
</dbReference>
<accession>A0A521FZF3</accession>
<protein>
    <submittedName>
        <fullName evidence="3">Protein involved in initiation of plasmid replication</fullName>
    </submittedName>
</protein>
<dbReference type="Pfam" id="PF21205">
    <property type="entry name" value="Rep3_C"/>
    <property type="match status" value="1"/>
</dbReference>
<organism evidence="3 4">
    <name type="scientific">Candidatus Electronema aureum</name>
    <dbReference type="NCBI Taxonomy" id="2005002"/>
    <lineage>
        <taxon>Bacteria</taxon>
        <taxon>Pseudomonadati</taxon>
        <taxon>Thermodesulfobacteriota</taxon>
        <taxon>Desulfobulbia</taxon>
        <taxon>Desulfobulbales</taxon>
        <taxon>Desulfobulbaceae</taxon>
        <taxon>Candidatus Electronema</taxon>
    </lineage>
</organism>
<evidence type="ECO:0000256" key="1">
    <source>
        <dbReference type="ARBA" id="ARBA00038283"/>
    </source>
</evidence>
<comment type="similarity">
    <text evidence="1">Belongs to the initiator RepB protein family.</text>
</comment>
<dbReference type="EMBL" id="NQJD01000038">
    <property type="protein sequence ID" value="TAA74146.1"/>
    <property type="molecule type" value="Genomic_DNA"/>
</dbReference>
<feature type="domain" description="Initiator Rep protein WH1" evidence="2">
    <location>
        <begin position="9"/>
        <end position="150"/>
    </location>
</feature>
<proteinExistence type="inferred from homology"/>
<dbReference type="GO" id="GO:0006270">
    <property type="term" value="P:DNA replication initiation"/>
    <property type="evidence" value="ECO:0007669"/>
    <property type="project" value="InterPro"/>
</dbReference>
<reference evidence="3" key="1">
    <citation type="submission" date="2017-07" db="EMBL/GenBank/DDBJ databases">
        <title>The cable genome - Insights into the physiology and evolution of filamentous bacteria capable of sulfide oxidation via long distance electron transfer.</title>
        <authorList>
            <person name="Thorup C."/>
            <person name="Bjerg J.T."/>
            <person name="Schreiber L."/>
            <person name="Nielsen L.P."/>
            <person name="Kjeldsen K.U."/>
            <person name="Boesen T."/>
            <person name="Boggild A."/>
            <person name="Meysman F."/>
            <person name="Geelhoed J."/>
            <person name="Schramm A."/>
        </authorList>
    </citation>
    <scope>NUCLEOTIDE SEQUENCE [LARGE SCALE GENOMIC DNA]</scope>
    <source>
        <strain evidence="3">GS</strain>
    </source>
</reference>
<dbReference type="SUPFAM" id="SSF46785">
    <property type="entry name" value="Winged helix' DNA-binding domain"/>
    <property type="match status" value="2"/>
</dbReference>
<dbReference type="AlphaFoldDB" id="A0A521FZF3"/>
<dbReference type="InterPro" id="IPR036388">
    <property type="entry name" value="WH-like_DNA-bd_sf"/>
</dbReference>
<dbReference type="Gene3D" id="1.10.10.10">
    <property type="entry name" value="Winged helix-like DNA-binding domain superfamily/Winged helix DNA-binding domain"/>
    <property type="match status" value="2"/>
</dbReference>
<evidence type="ECO:0000313" key="3">
    <source>
        <dbReference type="EMBL" id="TAA74146.1"/>
    </source>
</evidence>
<dbReference type="GO" id="GO:0003887">
    <property type="term" value="F:DNA-directed DNA polymerase activity"/>
    <property type="evidence" value="ECO:0007669"/>
    <property type="project" value="InterPro"/>
</dbReference>
<dbReference type="InterPro" id="IPR036390">
    <property type="entry name" value="WH_DNA-bd_sf"/>
</dbReference>
<keyword evidence="4" id="KW-1185">Reference proteome</keyword>
<dbReference type="Proteomes" id="UP000316238">
    <property type="component" value="Unassembled WGS sequence"/>
</dbReference>